<dbReference type="SUPFAM" id="SSF101288">
    <property type="entry name" value="L27 domain"/>
    <property type="match status" value="1"/>
</dbReference>
<dbReference type="GO" id="GO:0016324">
    <property type="term" value="C:apical plasma membrane"/>
    <property type="evidence" value="ECO:0007669"/>
    <property type="project" value="UniProtKB-SubCell"/>
</dbReference>
<dbReference type="CDD" id="cd06671">
    <property type="entry name" value="PDZ7_MUPP1-PD6_PATJ-like"/>
    <property type="match status" value="1"/>
</dbReference>
<dbReference type="InterPro" id="IPR004172">
    <property type="entry name" value="L27_dom"/>
</dbReference>
<comment type="subcellular location">
    <subcellularLocation>
        <location evidence="1">Apical cell membrane</location>
    </subcellularLocation>
    <subcellularLocation>
        <location evidence="3">Cell junction</location>
        <location evidence="3">Tight junction</location>
    </subcellularLocation>
    <subcellularLocation>
        <location evidence="2">Cell projection</location>
        <location evidence="2">Dendrite</location>
    </subcellularLocation>
    <subcellularLocation>
        <location evidence="15">Postsynaptic density</location>
    </subcellularLocation>
    <subcellularLocation>
        <location evidence="14">Synapse</location>
        <location evidence="14">Synaptosome</location>
    </subcellularLocation>
</comment>
<dbReference type="GO" id="GO:0014069">
    <property type="term" value="C:postsynaptic density"/>
    <property type="evidence" value="ECO:0007669"/>
    <property type="project" value="UniProtKB-SubCell"/>
</dbReference>
<dbReference type="Ensembl" id="ENSAOCT00000065456.1">
    <property type="protein sequence ID" value="ENSAOCP00000053758.1"/>
    <property type="gene ID" value="ENSAOCG00000015306.2"/>
</dbReference>
<evidence type="ECO:0000256" key="3">
    <source>
        <dbReference type="ARBA" id="ARBA00004435"/>
    </source>
</evidence>
<feature type="domain" description="PDZ" evidence="19">
    <location>
        <begin position="908"/>
        <end position="996"/>
    </location>
</feature>
<feature type="domain" description="PDZ" evidence="19">
    <location>
        <begin position="1592"/>
        <end position="1675"/>
    </location>
</feature>
<feature type="domain" description="PDZ" evidence="19">
    <location>
        <begin position="588"/>
        <end position="662"/>
    </location>
</feature>
<dbReference type="CDD" id="cd06689">
    <property type="entry name" value="PDZ1_MUPP1-like"/>
    <property type="match status" value="1"/>
</dbReference>
<dbReference type="CDD" id="cd06672">
    <property type="entry name" value="PDZ8_MUPP1-PDZ7_PATJ-PDZ2_INAD-like"/>
    <property type="match status" value="1"/>
</dbReference>
<feature type="domain" description="L27" evidence="20">
    <location>
        <begin position="3"/>
        <end position="63"/>
    </location>
</feature>
<dbReference type="FunFam" id="2.30.42.10:FF:000093">
    <property type="entry name" value="multiple PDZ domain protein isoform X1"/>
    <property type="match status" value="1"/>
</dbReference>
<organism evidence="21 22">
    <name type="scientific">Amphiprion ocellaris</name>
    <name type="common">Clown anemonefish</name>
    <dbReference type="NCBI Taxonomy" id="80972"/>
    <lineage>
        <taxon>Eukaryota</taxon>
        <taxon>Metazoa</taxon>
        <taxon>Chordata</taxon>
        <taxon>Craniata</taxon>
        <taxon>Vertebrata</taxon>
        <taxon>Euteleostomi</taxon>
        <taxon>Actinopterygii</taxon>
        <taxon>Neopterygii</taxon>
        <taxon>Teleostei</taxon>
        <taxon>Neoteleostei</taxon>
        <taxon>Acanthomorphata</taxon>
        <taxon>Ovalentaria</taxon>
        <taxon>Pomacentridae</taxon>
        <taxon>Amphiprion</taxon>
    </lineage>
</organism>
<keyword evidence="6" id="KW-0488">Methylation</keyword>
<keyword evidence="12" id="KW-0472">Membrane</keyword>
<proteinExistence type="predicted"/>
<evidence type="ECO:0000256" key="15">
    <source>
        <dbReference type="ARBA" id="ARBA00034105"/>
    </source>
</evidence>
<keyword evidence="11" id="KW-0770">Synapse</keyword>
<evidence type="ECO:0000256" key="10">
    <source>
        <dbReference type="ARBA" id="ARBA00022949"/>
    </source>
</evidence>
<dbReference type="GO" id="GO:0030425">
    <property type="term" value="C:dendrite"/>
    <property type="evidence" value="ECO:0007669"/>
    <property type="project" value="UniProtKB-SubCell"/>
</dbReference>
<dbReference type="PANTHER" id="PTHR19964:SF10">
    <property type="entry name" value="MULTIPLE PDZ DOMAIN PROTEIN"/>
    <property type="match status" value="1"/>
</dbReference>
<dbReference type="InterPro" id="IPR001478">
    <property type="entry name" value="PDZ"/>
</dbReference>
<dbReference type="CDD" id="cd06676">
    <property type="entry name" value="PDZ13_MUPP1-like"/>
    <property type="match status" value="1"/>
</dbReference>
<protein>
    <recommendedName>
        <fullName evidence="17">Multiple PDZ domain protein</fullName>
    </recommendedName>
    <alternativeName>
        <fullName evidence="18">Multi-PDZ domain protein 1</fullName>
    </alternativeName>
</protein>
<keyword evidence="4" id="KW-0796">Tight junction</keyword>
<dbReference type="FunFam" id="2.30.42.10:FF:000058">
    <property type="entry name" value="multiple PDZ domain protein isoform X1"/>
    <property type="match status" value="1"/>
</dbReference>
<dbReference type="SUPFAM" id="SSF50156">
    <property type="entry name" value="PDZ domain-like"/>
    <property type="match status" value="12"/>
</dbReference>
<keyword evidence="10" id="KW-0965">Cell junction</keyword>
<dbReference type="CDD" id="cd06673">
    <property type="entry name" value="PDZ10_MUPP1-PDZ8_PATJ-like"/>
    <property type="match status" value="1"/>
</dbReference>
<feature type="domain" description="PDZ" evidence="19">
    <location>
        <begin position="1248"/>
        <end position="1331"/>
    </location>
</feature>
<evidence type="ECO:0000256" key="4">
    <source>
        <dbReference type="ARBA" id="ARBA00022427"/>
    </source>
</evidence>
<evidence type="ECO:0000256" key="11">
    <source>
        <dbReference type="ARBA" id="ARBA00023018"/>
    </source>
</evidence>
<feature type="domain" description="PDZ" evidence="19">
    <location>
        <begin position="1102"/>
        <end position="1179"/>
    </location>
</feature>
<dbReference type="Gene3D" id="2.30.42.10">
    <property type="match status" value="12"/>
</dbReference>
<dbReference type="FunFam" id="2.30.42.10:FF:000051">
    <property type="entry name" value="Multiple PDZ domain protein isoform X1"/>
    <property type="match status" value="1"/>
</dbReference>
<evidence type="ECO:0000256" key="12">
    <source>
        <dbReference type="ARBA" id="ARBA00023136"/>
    </source>
</evidence>
<evidence type="ECO:0000256" key="17">
    <source>
        <dbReference type="ARBA" id="ARBA00073626"/>
    </source>
</evidence>
<name>A0AAQ5YJ12_AMPOC</name>
<dbReference type="FunFam" id="2.30.42.10:FF:000072">
    <property type="entry name" value="multiple PDZ domain protein isoform X1"/>
    <property type="match status" value="1"/>
</dbReference>
<dbReference type="PANTHER" id="PTHR19964">
    <property type="entry name" value="MULTIPLE PDZ DOMAIN PROTEIN"/>
    <property type="match status" value="1"/>
</dbReference>
<dbReference type="FunFam" id="2.30.42.10:FF:000070">
    <property type="entry name" value="Multiple PDZ domain protein"/>
    <property type="match status" value="1"/>
</dbReference>
<dbReference type="CDD" id="cd06667">
    <property type="entry name" value="PDZ2_MUPP1-like"/>
    <property type="match status" value="1"/>
</dbReference>
<dbReference type="PROSITE" id="PS51022">
    <property type="entry name" value="L27"/>
    <property type="match status" value="1"/>
</dbReference>
<keyword evidence="8" id="KW-0771">Synaptosome</keyword>
<keyword evidence="9" id="KW-0677">Repeat</keyword>
<dbReference type="SMART" id="SM00569">
    <property type="entry name" value="L27"/>
    <property type="match status" value="1"/>
</dbReference>
<dbReference type="GeneTree" id="ENSGT00940000155586"/>
<comment type="function">
    <text evidence="16">Member of the NMDAR signaling complex that may play a role in control of AMPAR potentiation and synaptic plasticity in excitatory synapses. Promotes clustering of HT2RC at the cell surface.</text>
</comment>
<dbReference type="InterPro" id="IPR036034">
    <property type="entry name" value="PDZ_sf"/>
</dbReference>
<dbReference type="FunFam" id="2.30.42.10:FF:000038">
    <property type="entry name" value="Multiple PDZ domain protein isoform X1"/>
    <property type="match status" value="1"/>
</dbReference>
<evidence type="ECO:0000256" key="5">
    <source>
        <dbReference type="ARBA" id="ARBA00022475"/>
    </source>
</evidence>
<evidence type="ECO:0000313" key="21">
    <source>
        <dbReference type="Ensembl" id="ENSAOCP00000053758.1"/>
    </source>
</evidence>
<dbReference type="InterPro" id="IPR036892">
    <property type="entry name" value="L27_dom_sf"/>
</dbReference>
<feature type="domain" description="PDZ" evidence="19">
    <location>
        <begin position="1473"/>
        <end position="1559"/>
    </location>
</feature>
<evidence type="ECO:0000313" key="22">
    <source>
        <dbReference type="Proteomes" id="UP001501940"/>
    </source>
</evidence>
<dbReference type="InterPro" id="IPR015132">
    <property type="entry name" value="L27_2"/>
</dbReference>
<evidence type="ECO:0000256" key="9">
    <source>
        <dbReference type="ARBA" id="ARBA00022737"/>
    </source>
</evidence>
<dbReference type="GO" id="GO:0005923">
    <property type="term" value="C:bicellular tight junction"/>
    <property type="evidence" value="ECO:0007669"/>
    <property type="project" value="UniProtKB-SubCell"/>
</dbReference>
<reference evidence="21" key="3">
    <citation type="submission" date="2025-09" db="UniProtKB">
        <authorList>
            <consortium name="Ensembl"/>
        </authorList>
    </citation>
    <scope>IDENTIFICATION</scope>
</reference>
<keyword evidence="5" id="KW-1003">Cell membrane</keyword>
<evidence type="ECO:0000256" key="7">
    <source>
        <dbReference type="ARBA" id="ARBA00022553"/>
    </source>
</evidence>
<evidence type="ECO:0000259" key="19">
    <source>
        <dbReference type="PROSITE" id="PS50106"/>
    </source>
</evidence>
<gene>
    <name evidence="21" type="primary">MPDZ</name>
</gene>
<evidence type="ECO:0000256" key="14">
    <source>
        <dbReference type="ARBA" id="ARBA00034102"/>
    </source>
</evidence>
<evidence type="ECO:0000256" key="18">
    <source>
        <dbReference type="ARBA" id="ARBA00075678"/>
    </source>
</evidence>
<keyword evidence="13" id="KW-0966">Cell projection</keyword>
<dbReference type="FunFam" id="2.30.42.10:FF:000110">
    <property type="entry name" value="multiple PDZ domain protein isoform X2"/>
    <property type="match status" value="1"/>
</dbReference>
<dbReference type="FunFam" id="2.30.42.10:FF:000057">
    <property type="entry name" value="multiple PDZ domain protein isoform X1"/>
    <property type="match status" value="1"/>
</dbReference>
<reference evidence="21 22" key="1">
    <citation type="submission" date="2022-01" db="EMBL/GenBank/DDBJ databases">
        <title>A chromosome-scale genome assembly of the false clownfish, Amphiprion ocellaris.</title>
        <authorList>
            <person name="Ryu T."/>
        </authorList>
    </citation>
    <scope>NUCLEOTIDE SEQUENCE [LARGE SCALE GENOMIC DNA]</scope>
</reference>
<dbReference type="Gene3D" id="1.10.287.650">
    <property type="entry name" value="L27 domain"/>
    <property type="match status" value="1"/>
</dbReference>
<evidence type="ECO:0000256" key="2">
    <source>
        <dbReference type="ARBA" id="ARBA00004279"/>
    </source>
</evidence>
<dbReference type="CDD" id="cd06670">
    <property type="entry name" value="PDZ6_MUPP1-like"/>
    <property type="match status" value="1"/>
</dbReference>
<dbReference type="CDD" id="cd06675">
    <property type="entry name" value="PDZ12_MUPP1-like"/>
    <property type="match status" value="1"/>
</dbReference>
<dbReference type="InterPro" id="IPR032078">
    <property type="entry name" value="MPDZ_u10"/>
</dbReference>
<evidence type="ECO:0000256" key="16">
    <source>
        <dbReference type="ARBA" id="ARBA00057502"/>
    </source>
</evidence>
<feature type="domain" description="PDZ" evidence="19">
    <location>
        <begin position="781"/>
        <end position="838"/>
    </location>
</feature>
<evidence type="ECO:0000259" key="20">
    <source>
        <dbReference type="PROSITE" id="PS51022"/>
    </source>
</evidence>
<sequence>MRRLADTQRALQAVERLQAKLKERGEVPTEEKLSLLKSVLQSPLFHQILALQKSVQHLKDQAPANKAHLCFLRTNPGLVCCVTQGRYVTHVELQKPVSGGLGFSVVGLKSENRGELGIFIQEIQPGSVAHCDGKLKEADQILAINGQPLDQTVTHQQAIGILQSASEKVQLAVARGPIPQLASPVVSRTPSAASTLSANSSAWQHVETIELVNDGTGLGFGIVGGKTTGVIVKTILPGGIADQDGRLRSGDHILRIGDTDLYGMGSEQVAQVLRQCGNRVKLVVTRGPVEENPSAVMPVVLPTVNEQQVRSKEEDAEAFDVSLTKNTQGLGITIAGYVGDKNSEPSGIFVKSITKDSAVAQDGRIHVGDQIIAVDGVNIQGYTNQQAVEVLRHTGQTVHLKLIRRGFRPEEIPPAVAPSVTILPLSTTIPTTTTVMRELELERKEAEEAELMKKWQEILGPSNEVVVAQVEKFTENSGLGISLEANSGHHYIRSVLPEGPVGRCGKLFSGDELLEVNGISLIGETHKEVVRILKELPLCVYMTCCRPAPDLPPDMEAVQPKSEALSTASKLKDAIGSPLAMWELEIQNIELEKGEGGLGFSILDYQDPLDPTKTVIVIRSLVPNGVAEKDGRLLPGDRLMYVNATNLENASLEDAVQALKGAKLGTVQIGVAKPLPVSITVLAFLLFFPFLPMTGYFKVLSNKGRFTASWLYFHPLSQIDTSEADLSDEKLLDHTYSGIEDDTFQASMIALHGSNCSADPDYLRLKPKVNVKLFCMIYLKGMTVSAMKGGLGMLIRSIIHGGSISRDGRLGVGDLILAINGEPTANLTNAQARAMLRRHSLIGPDLEITYVPAEYLEEYKASLEQAKDEFLTFFFRYCIFRDVPNLPEREDGEGEESASYSNWNQPRKVELFREPGKSLGISIVGGRGMGSRLSNGEVMRGIFIKHILEDSPAGQNGTLKTGDRIVEVDGVDLRDASHEEAVEAIRRAGNPVSFLVQSIIHKPRVSLFIESNQLLLTTSSYKSHPHTVTSFSPHTSPTSTVLPLPVVPHVGETDTDTLTEIPGGPAEMVEENKEVEEEEDEFGYNWKNVTQRYGSLPGVLHMIELEKGKTGLGLSLAGNRDRSRMSVFVVGIDPNGAAGRDGRMVVGDELLEINGQVLYGHSHQNASSIIKSSPSKVKIIFSVLIKAMCCVQEGCMKPGDKLLAVNDIFCITTCFFCNSVLGLSRSSTPSTLACDPATCPIIPGCETTIDISKGRTGLGLSIVGGCDTLLGAIIIHEVYEEGAASKDGRLWAGDQILEVNGIDLRAATHDEAINVLRQTPQKVQLTVYRDETQYKEEDLWDSFTVELHKKPGQGLGLSIVGRRNDTGVFVSDIVKGGLVDTDGRLMQGDQILSVNGEDVRSATQEAVAALLKCCVGPIQMEVGRFKAGPFHSERRMSQSSQVIYRSFNIYQGNMSETGSSKVAYQSCHQDTRTVEFTKGPSDSLGISIAGGVGSPLGDIPIFIAMMNPVGLAAQTQKLKIGDRIVSICGTSAEGMSHSQAVTLLKNATGTIQLQVVAGGDTTVTGPSQEQADGGLTPSCIFQDDLGPPQYKTINLERGPDGLGFSIVGGYGSPHGDLPIYVKTVFGKGAAAEDGRLKRGDQIMAVNGQTLEGVTHEEAVGILKRTKGTVTLTVLS</sequence>
<keyword evidence="7" id="KW-0597">Phosphoprotein</keyword>
<reference evidence="21" key="2">
    <citation type="submission" date="2025-08" db="UniProtKB">
        <authorList>
            <consortium name="Ensembl"/>
        </authorList>
    </citation>
    <scope>IDENTIFICATION</scope>
</reference>
<dbReference type="Pfam" id="PF16667">
    <property type="entry name" value="MPDZ_u10"/>
    <property type="match status" value="1"/>
</dbReference>
<dbReference type="SMART" id="SM00228">
    <property type="entry name" value="PDZ"/>
    <property type="match status" value="12"/>
</dbReference>
<evidence type="ECO:0000256" key="8">
    <source>
        <dbReference type="ARBA" id="ARBA00022599"/>
    </source>
</evidence>
<accession>A0AAQ5YJ12</accession>
<dbReference type="Proteomes" id="UP001501940">
    <property type="component" value="Chromosome 23"/>
</dbReference>
<dbReference type="CDD" id="cd06791">
    <property type="entry name" value="PDZ3_MUPP1-like"/>
    <property type="match status" value="1"/>
</dbReference>
<feature type="domain" description="PDZ" evidence="19">
    <location>
        <begin position="1344"/>
        <end position="1426"/>
    </location>
</feature>
<feature type="domain" description="PDZ" evidence="19">
    <location>
        <begin position="90"/>
        <end position="177"/>
    </location>
</feature>
<dbReference type="CDD" id="cd06669">
    <property type="entry name" value="PDZ5_MUPP1-like"/>
    <property type="match status" value="1"/>
</dbReference>
<feature type="domain" description="PDZ" evidence="19">
    <location>
        <begin position="467"/>
        <end position="548"/>
    </location>
</feature>
<dbReference type="CDD" id="cd06674">
    <property type="entry name" value="PDZ11_MUPP1-PDZ9_PATJ-like"/>
    <property type="match status" value="1"/>
</dbReference>
<dbReference type="InterPro" id="IPR051342">
    <property type="entry name" value="PDZ_scaffold"/>
</dbReference>
<dbReference type="Pfam" id="PF09045">
    <property type="entry name" value="L27_2"/>
    <property type="match status" value="1"/>
</dbReference>
<feature type="domain" description="PDZ" evidence="19">
    <location>
        <begin position="320"/>
        <end position="406"/>
    </location>
</feature>
<keyword evidence="22" id="KW-1185">Reference proteome</keyword>
<dbReference type="PROSITE" id="PS50106">
    <property type="entry name" value="PDZ"/>
    <property type="match status" value="12"/>
</dbReference>
<evidence type="ECO:0000256" key="13">
    <source>
        <dbReference type="ARBA" id="ARBA00023273"/>
    </source>
</evidence>
<evidence type="ECO:0000256" key="1">
    <source>
        <dbReference type="ARBA" id="ARBA00004221"/>
    </source>
</evidence>
<evidence type="ECO:0000256" key="6">
    <source>
        <dbReference type="ARBA" id="ARBA00022481"/>
    </source>
</evidence>
<dbReference type="CDD" id="cd06668">
    <property type="entry name" value="PDZ4_MUPP1-like"/>
    <property type="match status" value="1"/>
</dbReference>
<dbReference type="Pfam" id="PF00595">
    <property type="entry name" value="PDZ"/>
    <property type="match status" value="12"/>
</dbReference>
<feature type="domain" description="PDZ" evidence="19">
    <location>
        <begin position="208"/>
        <end position="288"/>
    </location>
</feature>